<comment type="caution">
    <text evidence="2">The sequence shown here is derived from an EMBL/GenBank/DDBJ whole genome shotgun (WGS) entry which is preliminary data.</text>
</comment>
<keyword evidence="1" id="KW-0812">Transmembrane</keyword>
<dbReference type="Proteomes" id="UP000503640">
    <property type="component" value="Unassembled WGS sequence"/>
</dbReference>
<organism evidence="2 3">
    <name type="scientific">Anaeromyxobacter diazotrophicus</name>
    <dbReference type="NCBI Taxonomy" id="2590199"/>
    <lineage>
        <taxon>Bacteria</taxon>
        <taxon>Pseudomonadati</taxon>
        <taxon>Myxococcota</taxon>
        <taxon>Myxococcia</taxon>
        <taxon>Myxococcales</taxon>
        <taxon>Cystobacterineae</taxon>
        <taxon>Anaeromyxobacteraceae</taxon>
        <taxon>Anaeromyxobacter</taxon>
    </lineage>
</organism>
<accession>A0A7I9VMM4</accession>
<proteinExistence type="predicted"/>
<evidence type="ECO:0000313" key="3">
    <source>
        <dbReference type="Proteomes" id="UP000503640"/>
    </source>
</evidence>
<sequence>MDTTEVDAAWAEVRARWEDEAAHRAFLDRHPDLEGLAEAGRRYKAALDAAPADPVAARWRDEIVRRATVVALSQLPRTKPPRRVSPGLRRLLMLALASGTVAAVAWAFLRLSRAAGGAP</sequence>
<name>A0A7I9VMM4_9BACT</name>
<reference evidence="3" key="1">
    <citation type="journal article" date="2020" name="Appl. Environ. Microbiol.">
        <title>Diazotrophic Anaeromyxobacter Isolates from Soils.</title>
        <authorList>
            <person name="Masuda Y."/>
            <person name="Yamanaka H."/>
            <person name="Xu Z.X."/>
            <person name="Shiratori Y."/>
            <person name="Aono T."/>
            <person name="Amachi S."/>
            <person name="Senoo K."/>
            <person name="Itoh H."/>
        </authorList>
    </citation>
    <scope>NUCLEOTIDE SEQUENCE [LARGE SCALE GENOMIC DNA]</scope>
    <source>
        <strain evidence="3">R267</strain>
    </source>
</reference>
<dbReference type="AlphaFoldDB" id="A0A7I9VMM4"/>
<keyword evidence="1" id="KW-1133">Transmembrane helix</keyword>
<keyword evidence="1" id="KW-0472">Membrane</keyword>
<keyword evidence="3" id="KW-1185">Reference proteome</keyword>
<evidence type="ECO:0000256" key="1">
    <source>
        <dbReference type="SAM" id="Phobius"/>
    </source>
</evidence>
<dbReference type="EMBL" id="BJTG01000005">
    <property type="protein sequence ID" value="GEJ57653.1"/>
    <property type="molecule type" value="Genomic_DNA"/>
</dbReference>
<feature type="transmembrane region" description="Helical" evidence="1">
    <location>
        <begin position="91"/>
        <end position="109"/>
    </location>
</feature>
<evidence type="ECO:0000313" key="2">
    <source>
        <dbReference type="EMBL" id="GEJ57653.1"/>
    </source>
</evidence>
<gene>
    <name evidence="2" type="ORF">AMYX_23940</name>
</gene>
<protein>
    <submittedName>
        <fullName evidence="2">Uncharacterized protein</fullName>
    </submittedName>
</protein>
<dbReference type="RefSeq" id="WP_176065429.1">
    <property type="nucleotide sequence ID" value="NZ_BJTG01000005.1"/>
</dbReference>